<dbReference type="SMART" id="SM00678">
    <property type="entry name" value="WWE"/>
    <property type="match status" value="2"/>
</dbReference>
<dbReference type="Gene3D" id="1.20.142.10">
    <property type="entry name" value="Poly(ADP-ribose) polymerase, regulatory domain"/>
    <property type="match status" value="1"/>
</dbReference>
<dbReference type="PANTHER" id="PTHR10459">
    <property type="entry name" value="DNA LIGASE"/>
    <property type="match status" value="1"/>
</dbReference>
<keyword evidence="10" id="KW-0520">NAD</keyword>
<organism evidence="15 16">
    <name type="scientific">Macrostomum lignano</name>
    <dbReference type="NCBI Taxonomy" id="282301"/>
    <lineage>
        <taxon>Eukaryota</taxon>
        <taxon>Metazoa</taxon>
        <taxon>Spiralia</taxon>
        <taxon>Lophotrochozoa</taxon>
        <taxon>Platyhelminthes</taxon>
        <taxon>Rhabditophora</taxon>
        <taxon>Macrostomorpha</taxon>
        <taxon>Macrostomida</taxon>
        <taxon>Macrostomidae</taxon>
        <taxon>Macrostomum</taxon>
    </lineage>
</organism>
<dbReference type="GO" id="GO:0016779">
    <property type="term" value="F:nucleotidyltransferase activity"/>
    <property type="evidence" value="ECO:0007669"/>
    <property type="project" value="UniProtKB-KW"/>
</dbReference>
<dbReference type="InterPro" id="IPR012317">
    <property type="entry name" value="Poly(ADP-ribose)pol_cat_dom"/>
</dbReference>
<keyword evidence="3" id="KW-0808">Transferase</keyword>
<dbReference type="InterPro" id="IPR036616">
    <property type="entry name" value="Poly(ADP-ribose)pol_reg_dom_sf"/>
</dbReference>
<dbReference type="GO" id="GO:1990404">
    <property type="term" value="F:NAD+-protein mono-ADP-ribosyltransferase activity"/>
    <property type="evidence" value="ECO:0007669"/>
    <property type="project" value="TreeGrafter"/>
</dbReference>
<dbReference type="WBParaSite" id="maker-uti_cns_0011971-snap-gene-0.4-mRNA-1">
    <property type="protein sequence ID" value="maker-uti_cns_0011971-snap-gene-0.4-mRNA-1"/>
    <property type="gene ID" value="maker-uti_cns_0011971-snap-gene-0.4"/>
</dbReference>
<dbReference type="GO" id="GO:0005730">
    <property type="term" value="C:nucleolus"/>
    <property type="evidence" value="ECO:0007669"/>
    <property type="project" value="TreeGrafter"/>
</dbReference>
<protein>
    <submittedName>
        <fullName evidence="16">Poly [ADP-ribose] polymerase</fullName>
    </submittedName>
</protein>
<evidence type="ECO:0000256" key="10">
    <source>
        <dbReference type="ARBA" id="ARBA00023027"/>
    </source>
</evidence>
<dbReference type="SMART" id="SM00773">
    <property type="entry name" value="WGR"/>
    <property type="match status" value="1"/>
</dbReference>
<dbReference type="SUPFAM" id="SSF142921">
    <property type="entry name" value="WGR domain-like"/>
    <property type="match status" value="1"/>
</dbReference>
<dbReference type="PROSITE" id="PS51059">
    <property type="entry name" value="PARP_CATALYTIC"/>
    <property type="match status" value="1"/>
</dbReference>
<dbReference type="InterPro" id="IPR050800">
    <property type="entry name" value="ARTD/PARP"/>
</dbReference>
<keyword evidence="4" id="KW-0548">Nucleotidyltransferase</keyword>
<sequence length="758" mass="82512">MAKPLWQYEDGPDVWRNYSDKHITALNAAIAANSNTCDLKLPNNYEISVDFDKGIQTRKGGTTGPSRKVRVVFVLQSGNSATREVAALWQADLKPWSNMPPSAAHKLEAAHSRGDASVSVSIGGNSYTVDLRKLHQTNDRTGFRRNIRRRVLAEREFKSATAAAKSTGAAAPPAPSAPTRRTSGRLAAGARKRPAASPSPPPSDDDVGDDEEAQKRQQKQKRQKQKNGSSGRAAASAAAEEDEDGSDEKVVLVRGGAAVDSELTGLSAASVRVHAEGGTVYDAMLNQTNLQFNNNKFYLLQLLHKAPRDYWVWFRWGRVGKTGQHSLVPCGPDLDRAKALFCKKFEDKTKNEWASVAAKTFTKVAGKYDLVHRDHKAGGDGGAGDDKADKAAKKQAAAERKAEAASRLHAALQALLGMICDVQQMEDTVVEMRYDAKRMPLGKLTAAQIKAGFVALKAIEALVRGGHSSGQKLVSACNDFYTRIPHDFGMRVPPVIRSLEEIQAKADLLQALEQIQTALKVVSDGAEESGDSAAAEHPLDRCYRRLACDIEPVDSNSEEFSMIDRYLQTTHGPTHSLYTLSLGALFKVQRAPETARFRSDLPNRMLLWHGSRLSNWAGILSQGLRVAPPEAPATGYMFGKGVYFADVSSKSANYLYATRSKPTGVLALCEVALGTSRELNKADYEAAKLPAGFNSVKGIGELTPNPSSAEQLADGCKVPIGKLVASNLSTVLNYNEYVVYNVNQLRLRYLVQVRFNFK</sequence>
<dbReference type="SUPFAM" id="SSF47587">
    <property type="entry name" value="Domain of poly(ADP-ribose) polymerase"/>
    <property type="match status" value="1"/>
</dbReference>
<evidence type="ECO:0000256" key="6">
    <source>
        <dbReference type="ARBA" id="ARBA00022737"/>
    </source>
</evidence>
<dbReference type="FunFam" id="2.20.140.10:FF:000001">
    <property type="entry name" value="Poly [ADP-ribose] polymerase"/>
    <property type="match status" value="1"/>
</dbReference>
<dbReference type="Gene3D" id="3.30.720.50">
    <property type="match status" value="2"/>
</dbReference>
<name>A0A1I8IFF0_9PLAT</name>
<dbReference type="Pfam" id="PF02825">
    <property type="entry name" value="WWE"/>
    <property type="match status" value="2"/>
</dbReference>
<dbReference type="GO" id="GO:0008270">
    <property type="term" value="F:zinc ion binding"/>
    <property type="evidence" value="ECO:0007669"/>
    <property type="project" value="UniProtKB-KW"/>
</dbReference>
<dbReference type="InterPro" id="IPR018123">
    <property type="entry name" value="WWE-dom_subgr"/>
</dbReference>
<dbReference type="STRING" id="282301.A0A1I8IFF0"/>
<keyword evidence="5" id="KW-0479">Metal-binding</keyword>
<dbReference type="CDD" id="cd01437">
    <property type="entry name" value="parp_like"/>
    <property type="match status" value="1"/>
</dbReference>
<dbReference type="Gene3D" id="2.20.140.10">
    <property type="entry name" value="WGR domain"/>
    <property type="match status" value="1"/>
</dbReference>
<evidence type="ECO:0000256" key="12">
    <source>
        <dbReference type="ARBA" id="ARBA00023242"/>
    </source>
</evidence>
<dbReference type="Gene3D" id="3.90.228.10">
    <property type="match status" value="1"/>
</dbReference>
<evidence type="ECO:0000256" key="14">
    <source>
        <dbReference type="ARBA" id="ARBA00033987"/>
    </source>
</evidence>
<dbReference type="Pfam" id="PF05406">
    <property type="entry name" value="WGR"/>
    <property type="match status" value="1"/>
</dbReference>
<keyword evidence="12" id="KW-0539">Nucleus</keyword>
<comment type="subcellular location">
    <subcellularLocation>
        <location evidence="1">Nucleus</location>
    </subcellularLocation>
</comment>
<dbReference type="GO" id="GO:0006302">
    <property type="term" value="P:double-strand break repair"/>
    <property type="evidence" value="ECO:0007669"/>
    <property type="project" value="TreeGrafter"/>
</dbReference>
<dbReference type="AlphaFoldDB" id="A0A1I8IFF0"/>
<evidence type="ECO:0000256" key="9">
    <source>
        <dbReference type="ARBA" id="ARBA00022833"/>
    </source>
</evidence>
<evidence type="ECO:0000313" key="16">
    <source>
        <dbReference type="WBParaSite" id="maker-uti_cns_0011971-snap-gene-0.4-mRNA-1"/>
    </source>
</evidence>
<comment type="similarity">
    <text evidence="13">Belongs to the ARTD/PARP family.</text>
</comment>
<keyword evidence="6" id="KW-0677">Repeat</keyword>
<dbReference type="Pfam" id="PF02877">
    <property type="entry name" value="PARP_reg"/>
    <property type="match status" value="1"/>
</dbReference>
<dbReference type="InterPro" id="IPR004170">
    <property type="entry name" value="WWE_dom"/>
</dbReference>
<dbReference type="SUPFAM" id="SSF56399">
    <property type="entry name" value="ADP-ribosylation"/>
    <property type="match status" value="1"/>
</dbReference>
<dbReference type="PANTHER" id="PTHR10459:SF60">
    <property type="entry name" value="POLY [ADP-RIBOSE] POLYMERASE 2"/>
    <property type="match status" value="1"/>
</dbReference>
<keyword evidence="2" id="KW-0328">Glycosyltransferase</keyword>
<proteinExistence type="inferred from homology"/>
<evidence type="ECO:0000256" key="1">
    <source>
        <dbReference type="ARBA" id="ARBA00004123"/>
    </source>
</evidence>
<evidence type="ECO:0000313" key="15">
    <source>
        <dbReference type="Proteomes" id="UP000095280"/>
    </source>
</evidence>
<evidence type="ECO:0000256" key="5">
    <source>
        <dbReference type="ARBA" id="ARBA00022723"/>
    </source>
</evidence>
<evidence type="ECO:0000256" key="8">
    <source>
        <dbReference type="ARBA" id="ARBA00022771"/>
    </source>
</evidence>
<comment type="catalytic activity">
    <reaction evidence="14">
        <text>NAD(+) + (ADP-D-ribosyl)n-acceptor = nicotinamide + (ADP-D-ribosyl)n+1-acceptor + H(+).</text>
        <dbReference type="EC" id="2.4.2.30"/>
    </reaction>
</comment>
<dbReference type="PROSITE" id="PS51977">
    <property type="entry name" value="WGR"/>
    <property type="match status" value="1"/>
</dbReference>
<dbReference type="Pfam" id="PF00644">
    <property type="entry name" value="PARP"/>
    <property type="match status" value="1"/>
</dbReference>
<dbReference type="FunFam" id="3.90.228.10:FF:000002">
    <property type="entry name" value="Poly [ADP-ribose] polymerase"/>
    <property type="match status" value="1"/>
</dbReference>
<evidence type="ECO:0000256" key="3">
    <source>
        <dbReference type="ARBA" id="ARBA00022679"/>
    </source>
</evidence>
<reference evidence="16" key="1">
    <citation type="submission" date="2016-11" db="UniProtKB">
        <authorList>
            <consortium name="WormBaseParasite"/>
        </authorList>
    </citation>
    <scope>IDENTIFICATION</scope>
</reference>
<dbReference type="SUPFAM" id="SSF117839">
    <property type="entry name" value="WWE domain"/>
    <property type="match status" value="2"/>
</dbReference>
<dbReference type="OrthoDB" id="429950at2759"/>
<keyword evidence="8" id="KW-0863">Zinc-finger</keyword>
<dbReference type="InterPro" id="IPR037197">
    <property type="entry name" value="WWE_dom_sf"/>
</dbReference>
<dbReference type="GO" id="GO:0003677">
    <property type="term" value="F:DNA binding"/>
    <property type="evidence" value="ECO:0007669"/>
    <property type="project" value="UniProtKB-KW"/>
</dbReference>
<dbReference type="GO" id="GO:0070212">
    <property type="term" value="P:protein poly-ADP-ribosylation"/>
    <property type="evidence" value="ECO:0007669"/>
    <property type="project" value="TreeGrafter"/>
</dbReference>
<dbReference type="CDD" id="cd08003">
    <property type="entry name" value="WGR_PARP2_like"/>
    <property type="match status" value="1"/>
</dbReference>
<accession>A0A1I8IFF0</accession>
<keyword evidence="15" id="KW-1185">Reference proteome</keyword>
<keyword evidence="9" id="KW-0862">Zinc</keyword>
<dbReference type="Proteomes" id="UP000095280">
    <property type="component" value="Unplaced"/>
</dbReference>
<keyword evidence="7" id="KW-0013">ADP-ribosylation</keyword>
<dbReference type="InterPro" id="IPR036930">
    <property type="entry name" value="WGR_dom_sf"/>
</dbReference>
<dbReference type="PROSITE" id="PS50918">
    <property type="entry name" value="WWE"/>
    <property type="match status" value="2"/>
</dbReference>
<evidence type="ECO:0000256" key="13">
    <source>
        <dbReference type="ARBA" id="ARBA00024347"/>
    </source>
</evidence>
<dbReference type="InterPro" id="IPR008893">
    <property type="entry name" value="WGR_domain"/>
</dbReference>
<evidence type="ECO:0000256" key="4">
    <source>
        <dbReference type="ARBA" id="ARBA00022695"/>
    </source>
</evidence>
<dbReference type="PROSITE" id="PS51060">
    <property type="entry name" value="PARP_ALPHA_HD"/>
    <property type="match status" value="1"/>
</dbReference>
<dbReference type="InterPro" id="IPR004102">
    <property type="entry name" value="Poly(ADP-ribose)pol_reg_dom"/>
</dbReference>
<evidence type="ECO:0000256" key="2">
    <source>
        <dbReference type="ARBA" id="ARBA00022676"/>
    </source>
</evidence>
<dbReference type="GO" id="GO:0003950">
    <property type="term" value="F:NAD+ poly-ADP-ribosyltransferase activity"/>
    <property type="evidence" value="ECO:0007669"/>
    <property type="project" value="UniProtKB-UniRule"/>
</dbReference>
<evidence type="ECO:0000256" key="11">
    <source>
        <dbReference type="ARBA" id="ARBA00023125"/>
    </source>
</evidence>
<keyword evidence="11" id="KW-0238">DNA-binding</keyword>
<evidence type="ECO:0000256" key="7">
    <source>
        <dbReference type="ARBA" id="ARBA00022765"/>
    </source>
</evidence>
<dbReference type="FunFam" id="1.20.142.10:FF:000001">
    <property type="entry name" value="Poly [ADP-ribose] polymerase"/>
    <property type="match status" value="1"/>
</dbReference>